<dbReference type="STRING" id="225848.Sps_00968"/>
<evidence type="ECO:0000313" key="6">
    <source>
        <dbReference type="Proteomes" id="UP000189545"/>
    </source>
</evidence>
<keyword evidence="6" id="KW-1185">Reference proteome</keyword>
<dbReference type="InterPro" id="IPR000700">
    <property type="entry name" value="PAS-assoc_C"/>
</dbReference>
<dbReference type="InterPro" id="IPR029787">
    <property type="entry name" value="Nucleotide_cyclase"/>
</dbReference>
<dbReference type="InterPro" id="IPR052163">
    <property type="entry name" value="DGC-Regulatory_Protein"/>
</dbReference>
<name>A0A1S6HKW2_9GAMM</name>
<dbReference type="AlphaFoldDB" id="A0A1S6HKW2"/>
<dbReference type="SMART" id="SM00091">
    <property type="entry name" value="PAS"/>
    <property type="match status" value="1"/>
</dbReference>
<dbReference type="CDD" id="cd01949">
    <property type="entry name" value="GGDEF"/>
    <property type="match status" value="1"/>
</dbReference>
<dbReference type="InterPro" id="IPR000160">
    <property type="entry name" value="GGDEF_dom"/>
</dbReference>
<dbReference type="SUPFAM" id="SSF55073">
    <property type="entry name" value="Nucleotide cyclase"/>
    <property type="match status" value="1"/>
</dbReference>
<dbReference type="PANTHER" id="PTHR46663">
    <property type="entry name" value="DIGUANYLATE CYCLASE DGCT-RELATED"/>
    <property type="match status" value="1"/>
</dbReference>
<feature type="domain" description="PAC" evidence="3">
    <location>
        <begin position="92"/>
        <end position="144"/>
    </location>
</feature>
<dbReference type="InterPro" id="IPR013656">
    <property type="entry name" value="PAS_4"/>
</dbReference>
<dbReference type="PANTHER" id="PTHR46663:SF2">
    <property type="entry name" value="GGDEF DOMAIN-CONTAINING PROTEIN"/>
    <property type="match status" value="1"/>
</dbReference>
<evidence type="ECO:0000313" key="5">
    <source>
        <dbReference type="EMBL" id="AQS36157.1"/>
    </source>
</evidence>
<protein>
    <submittedName>
        <fullName evidence="5">Diguanylate cyclase with PAS/PAC sensor</fullName>
    </submittedName>
</protein>
<dbReference type="Proteomes" id="UP000189545">
    <property type="component" value="Chromosome"/>
</dbReference>
<organism evidence="5 6">
    <name type="scientific">Shewanella psychrophila</name>
    <dbReference type="NCBI Taxonomy" id="225848"/>
    <lineage>
        <taxon>Bacteria</taxon>
        <taxon>Pseudomonadati</taxon>
        <taxon>Pseudomonadota</taxon>
        <taxon>Gammaproteobacteria</taxon>
        <taxon>Alteromonadales</taxon>
        <taxon>Shewanellaceae</taxon>
        <taxon>Shewanella</taxon>
    </lineage>
</organism>
<dbReference type="Pfam" id="PF00990">
    <property type="entry name" value="GGDEF"/>
    <property type="match status" value="1"/>
</dbReference>
<reference evidence="5 6" key="1">
    <citation type="submission" date="2016-03" db="EMBL/GenBank/DDBJ databases">
        <title>Complete genome sequence of Shewanella psychrophila WP2, a deep sea bacterium isolated from west Pacific sediment.</title>
        <authorList>
            <person name="Xu G."/>
            <person name="Jian H."/>
        </authorList>
    </citation>
    <scope>NUCLEOTIDE SEQUENCE [LARGE SCALE GENOMIC DNA]</scope>
    <source>
        <strain evidence="5 6">WP2</strain>
    </source>
</reference>
<dbReference type="InterPro" id="IPR043128">
    <property type="entry name" value="Rev_trsase/Diguanyl_cyclase"/>
</dbReference>
<dbReference type="Pfam" id="PF08448">
    <property type="entry name" value="PAS_4"/>
    <property type="match status" value="1"/>
</dbReference>
<dbReference type="SUPFAM" id="SSF55785">
    <property type="entry name" value="PYP-like sensor domain (PAS domain)"/>
    <property type="match status" value="1"/>
</dbReference>
<dbReference type="InterPro" id="IPR035965">
    <property type="entry name" value="PAS-like_dom_sf"/>
</dbReference>
<dbReference type="EMBL" id="CP014782">
    <property type="protein sequence ID" value="AQS36157.1"/>
    <property type="molecule type" value="Genomic_DNA"/>
</dbReference>
<dbReference type="NCBIfam" id="TIGR00254">
    <property type="entry name" value="GGDEF"/>
    <property type="match status" value="1"/>
</dbReference>
<evidence type="ECO:0000259" key="3">
    <source>
        <dbReference type="PROSITE" id="PS50113"/>
    </source>
</evidence>
<dbReference type="SMART" id="SM00267">
    <property type="entry name" value="GGDEF"/>
    <property type="match status" value="1"/>
</dbReference>
<dbReference type="CDD" id="cd00130">
    <property type="entry name" value="PAS"/>
    <property type="match status" value="1"/>
</dbReference>
<dbReference type="FunFam" id="3.30.70.270:FF:000001">
    <property type="entry name" value="Diguanylate cyclase domain protein"/>
    <property type="match status" value="1"/>
</dbReference>
<evidence type="ECO:0000256" key="1">
    <source>
        <dbReference type="ARBA" id="ARBA00001946"/>
    </source>
</evidence>
<dbReference type="InterPro" id="IPR000014">
    <property type="entry name" value="PAS"/>
</dbReference>
<dbReference type="PROSITE" id="PS50113">
    <property type="entry name" value="PAC"/>
    <property type="match status" value="1"/>
</dbReference>
<evidence type="ECO:0000259" key="4">
    <source>
        <dbReference type="PROSITE" id="PS50887"/>
    </source>
</evidence>
<dbReference type="RefSeq" id="WP_077751484.1">
    <property type="nucleotide sequence ID" value="NZ_CP014782.1"/>
</dbReference>
<accession>A0A1S6HKW2</accession>
<comment type="cofactor">
    <cofactor evidence="1">
        <name>Mg(2+)</name>
        <dbReference type="ChEBI" id="CHEBI:18420"/>
    </cofactor>
</comment>
<dbReference type="GO" id="GO:0003824">
    <property type="term" value="F:catalytic activity"/>
    <property type="evidence" value="ECO:0007669"/>
    <property type="project" value="UniProtKB-ARBA"/>
</dbReference>
<feature type="domain" description="GGDEF" evidence="4">
    <location>
        <begin position="176"/>
        <end position="306"/>
    </location>
</feature>
<dbReference type="OrthoDB" id="73375at2"/>
<sequence length="306" mass="34649">MDKLTKIQAPDLLSFLSNNSPMLQLMIDTLPVPIFYKDVAGVYLGCNKAFEDFIKLTREQMIGRSVYELFDKELADVYQQADQALFDEPGIQVYEKQIRSKEGDELFVKFHKTSFFDLDNEVAGLIGVIFDITEQKRLEAVLTKQASFDDLTGLFNRREGLKQGEMIHKIASRGEGHLAVLMLDLDHFKQVNDKYGHQIGDRALQFVSKTLKENSRMSDVLIRYGGEEFMIIISGSSEDGAAALAEYYRSSLASSPMILEDGKKLRLTVSIGLSYYRHQSLGQLIHEADTALYEAKARNRNTVCSF</sequence>
<dbReference type="PROSITE" id="PS50112">
    <property type="entry name" value="PAS"/>
    <property type="match status" value="1"/>
</dbReference>
<gene>
    <name evidence="5" type="ORF">Sps_00968</name>
</gene>
<evidence type="ECO:0000259" key="2">
    <source>
        <dbReference type="PROSITE" id="PS50112"/>
    </source>
</evidence>
<dbReference type="PROSITE" id="PS50887">
    <property type="entry name" value="GGDEF"/>
    <property type="match status" value="1"/>
</dbReference>
<dbReference type="Gene3D" id="3.30.450.20">
    <property type="entry name" value="PAS domain"/>
    <property type="match status" value="1"/>
</dbReference>
<dbReference type="Gene3D" id="3.30.70.270">
    <property type="match status" value="1"/>
</dbReference>
<dbReference type="KEGG" id="spsw:Sps_00968"/>
<dbReference type="NCBIfam" id="TIGR00229">
    <property type="entry name" value="sensory_box"/>
    <property type="match status" value="1"/>
</dbReference>
<proteinExistence type="predicted"/>
<feature type="domain" description="PAS" evidence="2">
    <location>
        <begin position="19"/>
        <end position="89"/>
    </location>
</feature>